<gene>
    <name evidence="6" type="ORF">C9J27_09425</name>
</gene>
<dbReference type="InterPro" id="IPR000847">
    <property type="entry name" value="LysR_HTH_N"/>
</dbReference>
<dbReference type="PRINTS" id="PR00039">
    <property type="entry name" value="HTHLYSR"/>
</dbReference>
<dbReference type="InterPro" id="IPR036388">
    <property type="entry name" value="WH-like_DNA-bd_sf"/>
</dbReference>
<dbReference type="SUPFAM" id="SSF46785">
    <property type="entry name" value="Winged helix' DNA-binding domain"/>
    <property type="match status" value="1"/>
</dbReference>
<organism evidence="6 7">
    <name type="scientific">Photobacterium kishitanii</name>
    <dbReference type="NCBI Taxonomy" id="318456"/>
    <lineage>
        <taxon>Bacteria</taxon>
        <taxon>Pseudomonadati</taxon>
        <taxon>Pseudomonadota</taxon>
        <taxon>Gammaproteobacteria</taxon>
        <taxon>Vibrionales</taxon>
        <taxon>Vibrionaceae</taxon>
        <taxon>Photobacterium</taxon>
    </lineage>
</organism>
<accession>A0A2T3KIT9</accession>
<evidence type="ECO:0000256" key="3">
    <source>
        <dbReference type="ARBA" id="ARBA00023125"/>
    </source>
</evidence>
<dbReference type="PANTHER" id="PTHR30537:SF32">
    <property type="entry name" value="HTH-TYPE TRANSCRIPTIONAL REGULATOR DSDC"/>
    <property type="match status" value="1"/>
</dbReference>
<dbReference type="Gene3D" id="3.40.190.10">
    <property type="entry name" value="Periplasmic binding protein-like II"/>
    <property type="match status" value="2"/>
</dbReference>
<feature type="domain" description="HTH lysR-type" evidence="5">
    <location>
        <begin position="11"/>
        <end position="63"/>
    </location>
</feature>
<evidence type="ECO:0000256" key="2">
    <source>
        <dbReference type="ARBA" id="ARBA00023015"/>
    </source>
</evidence>
<dbReference type="RefSeq" id="WP_065172913.1">
    <property type="nucleotide sequence ID" value="NZ_PYNF01000006.1"/>
</dbReference>
<name>A0A2T3KIT9_9GAMM</name>
<keyword evidence="4" id="KW-0804">Transcription</keyword>
<dbReference type="SUPFAM" id="SSF53850">
    <property type="entry name" value="Periplasmic binding protein-like II"/>
    <property type="match status" value="1"/>
</dbReference>
<protein>
    <submittedName>
        <fullName evidence="6">LysR family transcriptional regulator</fullName>
    </submittedName>
</protein>
<dbReference type="GO" id="GO:0043565">
    <property type="term" value="F:sequence-specific DNA binding"/>
    <property type="evidence" value="ECO:0007669"/>
    <property type="project" value="TreeGrafter"/>
</dbReference>
<dbReference type="Pfam" id="PF03466">
    <property type="entry name" value="LysR_substrate"/>
    <property type="match status" value="1"/>
</dbReference>
<dbReference type="PANTHER" id="PTHR30537">
    <property type="entry name" value="HTH-TYPE TRANSCRIPTIONAL REGULATOR"/>
    <property type="match status" value="1"/>
</dbReference>
<reference evidence="6 7" key="1">
    <citation type="submission" date="2018-01" db="EMBL/GenBank/DDBJ databases">
        <title>Whole genome sequencing of Histamine producing bacteria.</title>
        <authorList>
            <person name="Butler K."/>
        </authorList>
    </citation>
    <scope>NUCLEOTIDE SEQUENCE [LARGE SCALE GENOMIC DNA]</scope>
    <source>
        <strain evidence="6 7">FS-7.2</strain>
    </source>
</reference>
<dbReference type="FunFam" id="1.10.10.10:FF:000001">
    <property type="entry name" value="LysR family transcriptional regulator"/>
    <property type="match status" value="1"/>
</dbReference>
<dbReference type="GO" id="GO:0003700">
    <property type="term" value="F:DNA-binding transcription factor activity"/>
    <property type="evidence" value="ECO:0007669"/>
    <property type="project" value="InterPro"/>
</dbReference>
<evidence type="ECO:0000256" key="4">
    <source>
        <dbReference type="ARBA" id="ARBA00023163"/>
    </source>
</evidence>
<dbReference type="InterPro" id="IPR058163">
    <property type="entry name" value="LysR-type_TF_proteobact-type"/>
</dbReference>
<comment type="caution">
    <text evidence="6">The sequence shown here is derived from an EMBL/GenBank/DDBJ whole genome shotgun (WGS) entry which is preliminary data.</text>
</comment>
<dbReference type="GO" id="GO:0006351">
    <property type="term" value="P:DNA-templated transcription"/>
    <property type="evidence" value="ECO:0007669"/>
    <property type="project" value="TreeGrafter"/>
</dbReference>
<dbReference type="InterPro" id="IPR005119">
    <property type="entry name" value="LysR_subst-bd"/>
</dbReference>
<dbReference type="Gene3D" id="1.10.10.10">
    <property type="entry name" value="Winged helix-like DNA-binding domain superfamily/Winged helix DNA-binding domain"/>
    <property type="match status" value="1"/>
</dbReference>
<sequence length="296" mass="34335">MGDQQIFMANMHVFNIAARTLSFTLAAQELNMSQSAVSHRMKKLEQQLGFKLFIRKTRQLALTPEGERLKITVSLSFDSIYTELNDITHDELSGELYIGTSNGFASYWLMPRLARFQQRYPNLDIRLQAQNNAYDFDYEPIDVAIYYLESPPTNLHYEKILNEQRMPLCTAEYAQQLNLEQHGIEGLRNATFIHRSQSQAWQQWLDIIGSDINPNLKKYSFNHSDLYMKAALNSLGIVMGRYQFAQKALAEKTLINPLPAIDATASYYLVCRKNTDQRPKYKAFRQWLLNEINNDI</sequence>
<dbReference type="AlphaFoldDB" id="A0A2T3KIT9"/>
<dbReference type="Proteomes" id="UP000241426">
    <property type="component" value="Unassembled WGS sequence"/>
</dbReference>
<evidence type="ECO:0000259" key="5">
    <source>
        <dbReference type="PROSITE" id="PS50931"/>
    </source>
</evidence>
<evidence type="ECO:0000256" key="1">
    <source>
        <dbReference type="ARBA" id="ARBA00009437"/>
    </source>
</evidence>
<proteinExistence type="inferred from homology"/>
<dbReference type="InterPro" id="IPR036390">
    <property type="entry name" value="WH_DNA-bd_sf"/>
</dbReference>
<dbReference type="Pfam" id="PF00126">
    <property type="entry name" value="HTH_1"/>
    <property type="match status" value="1"/>
</dbReference>
<comment type="similarity">
    <text evidence="1">Belongs to the LysR transcriptional regulatory family.</text>
</comment>
<evidence type="ECO:0000313" key="6">
    <source>
        <dbReference type="EMBL" id="PSU99179.1"/>
    </source>
</evidence>
<dbReference type="PROSITE" id="PS50931">
    <property type="entry name" value="HTH_LYSR"/>
    <property type="match status" value="1"/>
</dbReference>
<dbReference type="CDD" id="cd08432">
    <property type="entry name" value="PBP2_GcdR_TrpI_HvrB_AmpR_like"/>
    <property type="match status" value="1"/>
</dbReference>
<evidence type="ECO:0000313" key="7">
    <source>
        <dbReference type="Proteomes" id="UP000241426"/>
    </source>
</evidence>
<keyword evidence="2" id="KW-0805">Transcription regulation</keyword>
<dbReference type="EMBL" id="PYNF01000006">
    <property type="protein sequence ID" value="PSU99179.1"/>
    <property type="molecule type" value="Genomic_DNA"/>
</dbReference>
<keyword evidence="3" id="KW-0238">DNA-binding</keyword>